<keyword evidence="5 9" id="KW-0560">Oxidoreductase</keyword>
<dbReference type="HOGENOM" id="CLU_001570_4_1_1"/>
<dbReference type="OMA" id="FHDNFRI"/>
<dbReference type="PROSITE" id="PS00086">
    <property type="entry name" value="CYTOCHROME_P450"/>
    <property type="match status" value="1"/>
</dbReference>
<comment type="cofactor">
    <cofactor evidence="1 8">
        <name>heme</name>
        <dbReference type="ChEBI" id="CHEBI:30413"/>
    </cofactor>
</comment>
<evidence type="ECO:0000313" key="12">
    <source>
        <dbReference type="Proteomes" id="UP000026915"/>
    </source>
</evidence>
<dbReference type="FunFam" id="1.10.630.10:FF:000043">
    <property type="entry name" value="Cytochrome P450 99A2"/>
    <property type="match status" value="1"/>
</dbReference>
<keyword evidence="12" id="KW-1185">Reference proteome</keyword>
<keyword evidence="10" id="KW-0732">Signal</keyword>
<comment type="similarity">
    <text evidence="2 9">Belongs to the cytochrome P450 family.</text>
</comment>
<reference evidence="11 12" key="1">
    <citation type="journal article" date="2013" name="Genome Biol.">
        <title>The genome sequence of the most widely cultivated cacao type and its use to identify candidate genes regulating pod color.</title>
        <authorList>
            <person name="Motamayor J.C."/>
            <person name="Mockaitis K."/>
            <person name="Schmutz J."/>
            <person name="Haiminen N."/>
            <person name="Iii D.L."/>
            <person name="Cornejo O."/>
            <person name="Findley S.D."/>
            <person name="Zheng P."/>
            <person name="Utro F."/>
            <person name="Royaert S."/>
            <person name="Saski C."/>
            <person name="Jenkins J."/>
            <person name="Podicheti R."/>
            <person name="Zhao M."/>
            <person name="Scheffler B.E."/>
            <person name="Stack J.C."/>
            <person name="Feltus F.A."/>
            <person name="Mustiga G.M."/>
            <person name="Amores F."/>
            <person name="Phillips W."/>
            <person name="Marelli J.P."/>
            <person name="May G.D."/>
            <person name="Shapiro H."/>
            <person name="Ma J."/>
            <person name="Bustamante C.D."/>
            <person name="Schnell R.J."/>
            <person name="Main D."/>
            <person name="Gilbert D."/>
            <person name="Parida L."/>
            <person name="Kuhn D.N."/>
        </authorList>
    </citation>
    <scope>NUCLEOTIDE SEQUENCE [LARGE SCALE GENOMIC DNA]</scope>
    <source>
        <strain evidence="12">cv. Matina 1-6</strain>
    </source>
</reference>
<dbReference type="SUPFAM" id="SSF48264">
    <property type="entry name" value="Cytochrome P450"/>
    <property type="match status" value="1"/>
</dbReference>
<accession>A0A061FXN6</accession>
<dbReference type="GO" id="GO:0004497">
    <property type="term" value="F:monooxygenase activity"/>
    <property type="evidence" value="ECO:0007669"/>
    <property type="project" value="UniProtKB-KW"/>
</dbReference>
<sequence length="440" mass="50283">MNFRLILTLLMIAMAPLVLLINQEKKNVRARRLPPGPWKIPVIADLYVARKFSYNLNSISFAPYGAFWREIRKIAILELLSSKRVQSFRAVRDEEAAFMLTHIACSSGPVNLNKQSLALTNNVVCRVAFAKRFGGNDGTSRFDALMHDTQVRLGEFPLSDFFSWMRWLNKFNGLEERVERNFRELDKFYDEVIEEHLDPTRPKLDNHEDIVDVLIRIQKHPSQGITLSNQHIKGILTDMFFAGTDTTASTLVWTLTELIRNPSLMERAQAEVREVAKGRGKVEESDLRKLVYLELIIKEALRLHPPAPLLVPRETTEDCTVGDYTIPVKTRVLVDVRSIGADPKYWENPNEFRPDKFLNSSIDFNGQHFEFLPFGVGRRGCPGSSFAILLVQLALANLLHCFDWELPDGMSIEDVDMEEEFGLTMFKKTPLCLVARTVGE</sequence>
<feature type="chain" id="PRO_5001602403" evidence="10">
    <location>
        <begin position="21"/>
        <end position="440"/>
    </location>
</feature>
<evidence type="ECO:0000256" key="7">
    <source>
        <dbReference type="ARBA" id="ARBA00023033"/>
    </source>
</evidence>
<name>A0A061FXN6_THECC</name>
<dbReference type="InterPro" id="IPR036396">
    <property type="entry name" value="Cyt_P450_sf"/>
</dbReference>
<evidence type="ECO:0000256" key="3">
    <source>
        <dbReference type="ARBA" id="ARBA00022617"/>
    </source>
</evidence>
<evidence type="ECO:0000256" key="5">
    <source>
        <dbReference type="ARBA" id="ARBA00023002"/>
    </source>
</evidence>
<evidence type="ECO:0000256" key="2">
    <source>
        <dbReference type="ARBA" id="ARBA00010617"/>
    </source>
</evidence>
<dbReference type="InterPro" id="IPR002401">
    <property type="entry name" value="Cyt_P450_E_grp-I"/>
</dbReference>
<dbReference type="GO" id="GO:0016705">
    <property type="term" value="F:oxidoreductase activity, acting on paired donors, with incorporation or reduction of molecular oxygen"/>
    <property type="evidence" value="ECO:0007669"/>
    <property type="project" value="InterPro"/>
</dbReference>
<dbReference type="CDD" id="cd11072">
    <property type="entry name" value="CYP71-like"/>
    <property type="match status" value="1"/>
</dbReference>
<dbReference type="InterPro" id="IPR001128">
    <property type="entry name" value="Cyt_P450"/>
</dbReference>
<evidence type="ECO:0000256" key="1">
    <source>
        <dbReference type="ARBA" id="ARBA00001971"/>
    </source>
</evidence>
<feature type="signal peptide" evidence="10">
    <location>
        <begin position="1"/>
        <end position="20"/>
    </location>
</feature>
<dbReference type="Proteomes" id="UP000026915">
    <property type="component" value="Chromosome 3"/>
</dbReference>
<dbReference type="PRINTS" id="PR00385">
    <property type="entry name" value="P450"/>
</dbReference>
<dbReference type="PANTHER" id="PTHR47955:SF19">
    <property type="entry name" value="CYTOCHROME P450 71A9-LIKE ISOFORM X1"/>
    <property type="match status" value="1"/>
</dbReference>
<dbReference type="GO" id="GO:0005506">
    <property type="term" value="F:iron ion binding"/>
    <property type="evidence" value="ECO:0007669"/>
    <property type="project" value="InterPro"/>
</dbReference>
<dbReference type="PRINTS" id="PR00463">
    <property type="entry name" value="EP450I"/>
</dbReference>
<dbReference type="GO" id="GO:0020037">
    <property type="term" value="F:heme binding"/>
    <property type="evidence" value="ECO:0007669"/>
    <property type="project" value="InterPro"/>
</dbReference>
<gene>
    <name evidence="11" type="ORF">TCM_014504</name>
</gene>
<evidence type="ECO:0000256" key="8">
    <source>
        <dbReference type="PIRSR" id="PIRSR602401-1"/>
    </source>
</evidence>
<organism evidence="11 12">
    <name type="scientific">Theobroma cacao</name>
    <name type="common">Cacao</name>
    <name type="synonym">Cocoa</name>
    <dbReference type="NCBI Taxonomy" id="3641"/>
    <lineage>
        <taxon>Eukaryota</taxon>
        <taxon>Viridiplantae</taxon>
        <taxon>Streptophyta</taxon>
        <taxon>Embryophyta</taxon>
        <taxon>Tracheophyta</taxon>
        <taxon>Spermatophyta</taxon>
        <taxon>Magnoliopsida</taxon>
        <taxon>eudicotyledons</taxon>
        <taxon>Gunneridae</taxon>
        <taxon>Pentapetalae</taxon>
        <taxon>rosids</taxon>
        <taxon>malvids</taxon>
        <taxon>Malvales</taxon>
        <taxon>Malvaceae</taxon>
        <taxon>Byttnerioideae</taxon>
        <taxon>Theobroma</taxon>
    </lineage>
</organism>
<dbReference type="InterPro" id="IPR017972">
    <property type="entry name" value="Cyt_P450_CS"/>
</dbReference>
<dbReference type="InParanoid" id="A0A061FXN6"/>
<dbReference type="PANTHER" id="PTHR47955">
    <property type="entry name" value="CYTOCHROME P450 FAMILY 71 PROTEIN"/>
    <property type="match status" value="1"/>
</dbReference>
<evidence type="ECO:0000256" key="4">
    <source>
        <dbReference type="ARBA" id="ARBA00022723"/>
    </source>
</evidence>
<evidence type="ECO:0000256" key="9">
    <source>
        <dbReference type="RuleBase" id="RU000461"/>
    </source>
</evidence>
<proteinExistence type="inferred from homology"/>
<keyword evidence="7 9" id="KW-0503">Monooxygenase</keyword>
<keyword evidence="6 8" id="KW-0408">Iron</keyword>
<protein>
    <submittedName>
        <fullName evidence="11">Cytochrome P450 71A9, putative</fullName>
    </submittedName>
</protein>
<dbReference type="EMBL" id="CM001881">
    <property type="protein sequence ID" value="EOY22285.1"/>
    <property type="molecule type" value="Genomic_DNA"/>
</dbReference>
<feature type="binding site" description="axial binding residue" evidence="8">
    <location>
        <position position="381"/>
    </location>
    <ligand>
        <name>heme</name>
        <dbReference type="ChEBI" id="CHEBI:30413"/>
    </ligand>
    <ligandPart>
        <name>Fe</name>
        <dbReference type="ChEBI" id="CHEBI:18248"/>
    </ligandPart>
</feature>
<evidence type="ECO:0000256" key="10">
    <source>
        <dbReference type="SAM" id="SignalP"/>
    </source>
</evidence>
<dbReference type="eggNOG" id="KOG0156">
    <property type="taxonomic scope" value="Eukaryota"/>
</dbReference>
<dbReference type="Pfam" id="PF00067">
    <property type="entry name" value="p450"/>
    <property type="match status" value="1"/>
</dbReference>
<evidence type="ECO:0000256" key="6">
    <source>
        <dbReference type="ARBA" id="ARBA00023004"/>
    </source>
</evidence>
<keyword evidence="4 8" id="KW-0479">Metal-binding</keyword>
<dbReference type="Gramene" id="EOY22285">
    <property type="protein sequence ID" value="EOY22285"/>
    <property type="gene ID" value="TCM_014504"/>
</dbReference>
<dbReference type="Gene3D" id="1.10.630.10">
    <property type="entry name" value="Cytochrome P450"/>
    <property type="match status" value="1"/>
</dbReference>
<keyword evidence="3 8" id="KW-0349">Heme</keyword>
<dbReference type="AlphaFoldDB" id="A0A061FXN6"/>
<evidence type="ECO:0000313" key="11">
    <source>
        <dbReference type="EMBL" id="EOY22285.1"/>
    </source>
</evidence>